<dbReference type="Proteomes" id="UP000199399">
    <property type="component" value="Unassembled WGS sequence"/>
</dbReference>
<keyword evidence="1" id="KW-0808">Transferase</keyword>
<dbReference type="Pfam" id="PF13704">
    <property type="entry name" value="Glyco_tranf_2_4"/>
    <property type="match status" value="1"/>
</dbReference>
<dbReference type="EMBL" id="FNBP01000002">
    <property type="protein sequence ID" value="SDF57636.1"/>
    <property type="molecule type" value="Genomic_DNA"/>
</dbReference>
<sequence length="363" mass="41208">MFYAPADPQARSDWGVVCTCREPTPLVLAFVAHHIGLGAREVFLYLDAPQPDLEAALAEIPQVRMQICDEAYWQSRKNQRPDAVEHRQLVNAYEAYGRAEVAWLAHFDTDEFLHADMDVALLLKAQPPEVDYLLIEPRERAFVEGQAQMDLFDGVFRRPTPDAWGGARYFFEPAWRYLRRGVLGHPIGKSFMRTGQALTPGIHTPRRPVAERSKRLRGWSLLRARLLHFDGLTALHWTAKLRRAALAGADQRFLKGAGRDSHRARQIALMRRFSHRKRRALRMHDDLKVVPRDQLERLLALGLIETHSIDPARDIAALNLSVEVNLSRAAFDRALVADNPDIAEWLPDDAAPSTPANKLLHTP</sequence>
<accession>A0A1G7M7J7</accession>
<gene>
    <name evidence="1" type="ORF">SAMN04489759_102481</name>
</gene>
<name>A0A1G7M7J7_9RHOB</name>
<reference evidence="2" key="1">
    <citation type="submission" date="2016-10" db="EMBL/GenBank/DDBJ databases">
        <authorList>
            <person name="Varghese N."/>
            <person name="Submissions S."/>
        </authorList>
    </citation>
    <scope>NUCLEOTIDE SEQUENCE [LARGE SCALE GENOMIC DNA]</scope>
    <source>
        <strain evidence="2">DSM 16477</strain>
    </source>
</reference>
<dbReference type="AlphaFoldDB" id="A0A1G7M7J7"/>
<evidence type="ECO:0000313" key="2">
    <source>
        <dbReference type="Proteomes" id="UP000199399"/>
    </source>
</evidence>
<dbReference type="STRING" id="218672.SAMN04489759_102481"/>
<dbReference type="GO" id="GO:0016740">
    <property type="term" value="F:transferase activity"/>
    <property type="evidence" value="ECO:0007669"/>
    <property type="project" value="UniProtKB-KW"/>
</dbReference>
<proteinExistence type="predicted"/>
<protein>
    <submittedName>
        <fullName evidence="1">Glycosyl transferase family 2</fullName>
    </submittedName>
</protein>
<evidence type="ECO:0000313" key="1">
    <source>
        <dbReference type="EMBL" id="SDF57636.1"/>
    </source>
</evidence>
<organism evidence="1 2">
    <name type="scientific">Sulfitobacter delicatus</name>
    <dbReference type="NCBI Taxonomy" id="218672"/>
    <lineage>
        <taxon>Bacteria</taxon>
        <taxon>Pseudomonadati</taxon>
        <taxon>Pseudomonadota</taxon>
        <taxon>Alphaproteobacteria</taxon>
        <taxon>Rhodobacterales</taxon>
        <taxon>Roseobacteraceae</taxon>
        <taxon>Sulfitobacter</taxon>
    </lineage>
</organism>
<keyword evidence="2" id="KW-1185">Reference proteome</keyword>
<dbReference type="RefSeq" id="WP_167356376.1">
    <property type="nucleotide sequence ID" value="NZ_FNBP01000002.1"/>
</dbReference>